<proteinExistence type="predicted"/>
<dbReference type="SUPFAM" id="SSF103515">
    <property type="entry name" value="Autotransporter"/>
    <property type="match status" value="1"/>
</dbReference>
<evidence type="ECO:0000259" key="1">
    <source>
        <dbReference type="SMART" id="SM00869"/>
    </source>
</evidence>
<evidence type="ECO:0000313" key="3">
    <source>
        <dbReference type="Proteomes" id="UP001500604"/>
    </source>
</evidence>
<organism evidence="2 3">
    <name type="scientific">Kistimonas scapharcae</name>
    <dbReference type="NCBI Taxonomy" id="1036133"/>
    <lineage>
        <taxon>Bacteria</taxon>
        <taxon>Pseudomonadati</taxon>
        <taxon>Pseudomonadota</taxon>
        <taxon>Gammaproteobacteria</taxon>
        <taxon>Oceanospirillales</taxon>
        <taxon>Endozoicomonadaceae</taxon>
        <taxon>Kistimonas</taxon>
    </lineage>
</organism>
<evidence type="ECO:0000313" key="2">
    <source>
        <dbReference type="EMBL" id="GAA4651136.1"/>
    </source>
</evidence>
<gene>
    <name evidence="2" type="ORF">GCM10023116_34190</name>
</gene>
<name>A0ABP8V5R6_9GAMM</name>
<reference evidence="3" key="1">
    <citation type="journal article" date="2019" name="Int. J. Syst. Evol. Microbiol.">
        <title>The Global Catalogue of Microorganisms (GCM) 10K type strain sequencing project: providing services to taxonomists for standard genome sequencing and annotation.</title>
        <authorList>
            <consortium name="The Broad Institute Genomics Platform"/>
            <consortium name="The Broad Institute Genome Sequencing Center for Infectious Disease"/>
            <person name="Wu L."/>
            <person name="Ma J."/>
        </authorList>
    </citation>
    <scope>NUCLEOTIDE SEQUENCE [LARGE SCALE GENOMIC DNA]</scope>
    <source>
        <strain evidence="3">JCM 17805</strain>
    </source>
</reference>
<dbReference type="InterPro" id="IPR005546">
    <property type="entry name" value="Autotransporte_beta"/>
</dbReference>
<sequence>MPKGLLFRVGRHSLAPFFTHVLLFLLSAVAINGHCTAYSSGTYTDSIIAQDAGNTVTLSGNITMNYASGQSGSSALQAENDGRIEGSLESLSIHLLKPDLIGMQAESGGKITLTGPVTIVGQEVGVQGISTWVGAGVDLKGPVSITNNGDYSTAVSAQPGRVTIDGALTIENEGEYAQGLFVKHIGEPGVVTLNGPTNIQASGSDATAIIGWNSIIYIHNALTVSASENAYAIQTLGSSQYVFPPSPLRPVADDPAVAMSMTTRQSFDAQQPNPQVIKIDGKISIQGEYNQLILDLGAGSHINSQLVEATNKGTFRLHFHQPDAKWTTGIGSTIGGGGSLLLDFVNGGIWELPLAAANRMDSGSPVAPLNIARDGSFSIQGHGTLLGHVETLMGEGEQATYLLVKKDITDSPLSLDISNLTAVTDQSNYSLTLRQQSEGSDAYLYGTLSHDLPLPEPDPLPPPLPPPQPVTALPENAALSRLLPVAMIDQSLASRLLTEIPAATDCYYVRNAWQMDNVSGGCPAITNPGFFPWLFPFYEHTRASHLDLDSRDVGYKANLRGLAIGLAQVMDNHRWGIGIFAGNGDIDSRGDIPETRSHADYRGGTLFGSTALNSVLVTARLVFLHSDHNLRQYSDESRLTSDSEIDIWGGQAAWVWSVPLDVWILMPSAGLSYWHTRQRRGRVLEQRTGQVYGNGCSTETYWELPLGLSARGRDFFSTHTSNIAVIPEVGVRFTPSWGDRELPVTVWRNDQPTFKVRQSGARRDKYRTEANVGMQVIGKNMNSAVRYGMSKSRHTFSQQLSGEITWTF</sequence>
<dbReference type="Gene3D" id="2.40.128.130">
    <property type="entry name" value="Autotransporter beta-domain"/>
    <property type="match status" value="1"/>
</dbReference>
<protein>
    <recommendedName>
        <fullName evidence="1">Autotransporter domain-containing protein</fullName>
    </recommendedName>
</protein>
<feature type="domain" description="Autotransporter" evidence="1">
    <location>
        <begin position="529"/>
        <end position="798"/>
    </location>
</feature>
<comment type="caution">
    <text evidence="2">The sequence shown here is derived from an EMBL/GenBank/DDBJ whole genome shotgun (WGS) entry which is preliminary data.</text>
</comment>
<dbReference type="SMART" id="SM00869">
    <property type="entry name" value="Autotransporter"/>
    <property type="match status" value="1"/>
</dbReference>
<keyword evidence="3" id="KW-1185">Reference proteome</keyword>
<accession>A0ABP8V5R6</accession>
<dbReference type="InterPro" id="IPR036709">
    <property type="entry name" value="Autotransporte_beta_dom_sf"/>
</dbReference>
<dbReference type="EMBL" id="BAABFL010000439">
    <property type="protein sequence ID" value="GAA4651136.1"/>
    <property type="molecule type" value="Genomic_DNA"/>
</dbReference>
<dbReference type="Proteomes" id="UP001500604">
    <property type="component" value="Unassembled WGS sequence"/>
</dbReference>